<dbReference type="InterPro" id="IPR008963">
    <property type="entry name" value="Purple_acid_Pase-like_N"/>
</dbReference>
<feature type="region of interest" description="Disordered" evidence="6">
    <location>
        <begin position="205"/>
        <end position="227"/>
    </location>
</feature>
<dbReference type="Gene3D" id="2.60.40.380">
    <property type="entry name" value="Purple acid phosphatase-like, N-terminal"/>
    <property type="match status" value="1"/>
</dbReference>
<dbReference type="InterPro" id="IPR039331">
    <property type="entry name" value="PAPs-like"/>
</dbReference>
<proteinExistence type="inferred from homology"/>
<dbReference type="AlphaFoldDB" id="E1ZD44"/>
<evidence type="ECO:0000313" key="10">
    <source>
        <dbReference type="Proteomes" id="UP000008141"/>
    </source>
</evidence>
<feature type="domain" description="Calcineurin-like phosphoesterase" evidence="7">
    <location>
        <begin position="164"/>
        <end position="407"/>
    </location>
</feature>
<protein>
    <recommendedName>
        <fullName evidence="5">Purple acid phosphatase</fullName>
        <ecNumber evidence="5">3.1.3.2</ecNumber>
    </recommendedName>
</protein>
<gene>
    <name evidence="9" type="ORF">CHLNCDRAFT_144837</name>
</gene>
<feature type="compositionally biased region" description="Polar residues" evidence="6">
    <location>
        <begin position="207"/>
        <end position="225"/>
    </location>
</feature>
<dbReference type="InterPro" id="IPR029052">
    <property type="entry name" value="Metallo-depent_PP-like"/>
</dbReference>
<dbReference type="EC" id="3.1.3.2" evidence="5"/>
<evidence type="ECO:0000256" key="3">
    <source>
        <dbReference type="ARBA" id="ARBA00022801"/>
    </source>
</evidence>
<feature type="domain" description="Purple acid phosphatase N-terminal" evidence="8">
    <location>
        <begin position="59"/>
        <end position="156"/>
    </location>
</feature>
<evidence type="ECO:0000256" key="6">
    <source>
        <dbReference type="SAM" id="MobiDB-lite"/>
    </source>
</evidence>
<dbReference type="InterPro" id="IPR003961">
    <property type="entry name" value="FN3_dom"/>
</dbReference>
<keyword evidence="10" id="KW-1185">Reference proteome</keyword>
<keyword evidence="4" id="KW-0325">Glycoprotein</keyword>
<dbReference type="CDD" id="cd00063">
    <property type="entry name" value="FN3"/>
    <property type="match status" value="1"/>
</dbReference>
<evidence type="ECO:0000256" key="4">
    <source>
        <dbReference type="ARBA" id="ARBA00023180"/>
    </source>
</evidence>
<feature type="region of interest" description="Disordered" evidence="6">
    <location>
        <begin position="1"/>
        <end position="44"/>
    </location>
</feature>
<dbReference type="InterPro" id="IPR004843">
    <property type="entry name" value="Calcineurin-like_PHP"/>
</dbReference>
<dbReference type="PANTHER" id="PTHR22953">
    <property type="entry name" value="ACID PHOSPHATASE RELATED"/>
    <property type="match status" value="1"/>
</dbReference>
<dbReference type="GO" id="GO:0046872">
    <property type="term" value="F:metal ion binding"/>
    <property type="evidence" value="ECO:0007669"/>
    <property type="project" value="InterPro"/>
</dbReference>
<organism evidence="10">
    <name type="scientific">Chlorella variabilis</name>
    <name type="common">Green alga</name>
    <dbReference type="NCBI Taxonomy" id="554065"/>
    <lineage>
        <taxon>Eukaryota</taxon>
        <taxon>Viridiplantae</taxon>
        <taxon>Chlorophyta</taxon>
        <taxon>core chlorophytes</taxon>
        <taxon>Trebouxiophyceae</taxon>
        <taxon>Chlorellales</taxon>
        <taxon>Chlorellaceae</taxon>
        <taxon>Chlorella clade</taxon>
        <taxon>Chlorella</taxon>
    </lineage>
</organism>
<dbReference type="KEGG" id="cvr:CHLNCDRAFT_144837"/>
<evidence type="ECO:0000259" key="8">
    <source>
        <dbReference type="Pfam" id="PF16656"/>
    </source>
</evidence>
<dbReference type="GeneID" id="17355801"/>
<dbReference type="GO" id="GO:0003993">
    <property type="term" value="F:acid phosphatase activity"/>
    <property type="evidence" value="ECO:0007669"/>
    <property type="project" value="UniProtKB-EC"/>
</dbReference>
<dbReference type="SUPFAM" id="SSF56300">
    <property type="entry name" value="Metallo-dependent phosphatases"/>
    <property type="match status" value="1"/>
</dbReference>
<dbReference type="OrthoDB" id="407721at2759"/>
<accession>E1ZD44</accession>
<feature type="compositionally biased region" description="Basic residues" evidence="6">
    <location>
        <begin position="1"/>
        <end position="11"/>
    </location>
</feature>
<reference evidence="9 10" key="1">
    <citation type="journal article" date="2010" name="Plant Cell">
        <title>The Chlorella variabilis NC64A genome reveals adaptation to photosymbiosis, coevolution with viruses, and cryptic sex.</title>
        <authorList>
            <person name="Blanc G."/>
            <person name="Duncan G."/>
            <person name="Agarkova I."/>
            <person name="Borodovsky M."/>
            <person name="Gurnon J."/>
            <person name="Kuo A."/>
            <person name="Lindquist E."/>
            <person name="Lucas S."/>
            <person name="Pangilinan J."/>
            <person name="Polle J."/>
            <person name="Salamov A."/>
            <person name="Terry A."/>
            <person name="Yamada T."/>
            <person name="Dunigan D.D."/>
            <person name="Grigoriev I.V."/>
            <person name="Claverie J.M."/>
            <person name="Van Etten J.L."/>
        </authorList>
    </citation>
    <scope>NUCLEOTIDE SEQUENCE [LARGE SCALE GENOMIC DNA]</scope>
    <source>
        <strain evidence="9 10">NC64A</strain>
    </source>
</reference>
<dbReference type="Gene3D" id="3.60.21.10">
    <property type="match status" value="1"/>
</dbReference>
<dbReference type="InParanoid" id="E1ZD44"/>
<name>E1ZD44_CHLVA</name>
<evidence type="ECO:0000259" key="7">
    <source>
        <dbReference type="Pfam" id="PF00149"/>
    </source>
</evidence>
<dbReference type="CDD" id="cd00839">
    <property type="entry name" value="MPP_PAPs"/>
    <property type="match status" value="1"/>
</dbReference>
<dbReference type="InterPro" id="IPR041792">
    <property type="entry name" value="MPP_PAP"/>
</dbReference>
<keyword evidence="3 5" id="KW-0378">Hydrolase</keyword>
<keyword evidence="2" id="KW-0732">Signal</keyword>
<evidence type="ECO:0000313" key="9">
    <source>
        <dbReference type="EMBL" id="EFN56155.1"/>
    </source>
</evidence>
<evidence type="ECO:0000256" key="1">
    <source>
        <dbReference type="ARBA" id="ARBA00008723"/>
    </source>
</evidence>
<dbReference type="EMBL" id="GL433842">
    <property type="protein sequence ID" value="EFN56155.1"/>
    <property type="molecule type" value="Genomic_DNA"/>
</dbReference>
<dbReference type="Pfam" id="PF00149">
    <property type="entry name" value="Metallophos"/>
    <property type="match status" value="1"/>
</dbReference>
<comment type="similarity">
    <text evidence="1 5">Belongs to the metallophosphoesterase superfamily. Purple acid phosphatase family.</text>
</comment>
<evidence type="ECO:0000256" key="5">
    <source>
        <dbReference type="RuleBase" id="RU361203"/>
    </source>
</evidence>
<dbReference type="OMA" id="CANQNSK"/>
<dbReference type="Pfam" id="PF16656">
    <property type="entry name" value="Pur_ac_phosph_N"/>
    <property type="match status" value="1"/>
</dbReference>
<dbReference type="Proteomes" id="UP000008141">
    <property type="component" value="Unassembled WGS sequence"/>
</dbReference>
<evidence type="ECO:0000256" key="2">
    <source>
        <dbReference type="ARBA" id="ARBA00022729"/>
    </source>
</evidence>
<dbReference type="SUPFAM" id="SSF49363">
    <property type="entry name" value="Purple acid phosphatase, N-terminal domain"/>
    <property type="match status" value="1"/>
</dbReference>
<dbReference type="eggNOG" id="KOG1378">
    <property type="taxonomic scope" value="Eukaryota"/>
</dbReference>
<dbReference type="RefSeq" id="XP_005848257.1">
    <property type="nucleotide sequence ID" value="XM_005848195.1"/>
</dbReference>
<dbReference type="PANTHER" id="PTHR22953:SF153">
    <property type="entry name" value="PURPLE ACID PHOSPHATASE"/>
    <property type="match status" value="1"/>
</dbReference>
<sequence length="413" mass="46315">MSAAPLRRRQRQQAVDPNAVPPPPQAAPLRRRRQQAVDRNSVPPSPVAVAARTVTGFQPEGVHLTQWTASSILVSWQTGVAAYVKLGTAPGRYHKTAKGKHSLVYRYVYGPDAGNTTYQSPILHHVLLRGLKPGKTYFYVVGNEDQGWSQEFNFTTLRQEFPIRLGLVGDLGQTSNTSTTLQQLVGSKPDMVVLTGDFSYADDHLSGDSSGEFSGGTDNAPTSDQPRWDSWARLAEPVLSKLPLISCRGNHEREPLLLDRGNTFVAPNARFPYPQARRVECVDPSEIDTSSNVGAEYLNLTNPREFLNESRFQPSSAYYSLDLPGIAHIIPWGNHSAQVRWLRKDLAKVDRGRTPWLIVIFHVPPYHTYNTHYKARPVESDTFMTVVEDIFYEHQVDLVFNGHVHAYERTYPV</sequence>
<comment type="catalytic activity">
    <reaction evidence="5">
        <text>a phosphate monoester + H2O = an alcohol + phosphate</text>
        <dbReference type="Rhea" id="RHEA:15017"/>
        <dbReference type="ChEBI" id="CHEBI:15377"/>
        <dbReference type="ChEBI" id="CHEBI:30879"/>
        <dbReference type="ChEBI" id="CHEBI:43474"/>
        <dbReference type="ChEBI" id="CHEBI:67140"/>
        <dbReference type="EC" id="3.1.3.2"/>
    </reaction>
</comment>
<dbReference type="InterPro" id="IPR015914">
    <property type="entry name" value="PAPs_N"/>
</dbReference>